<feature type="region of interest" description="Disordered" evidence="1">
    <location>
        <begin position="1"/>
        <end position="24"/>
    </location>
</feature>
<dbReference type="AlphaFoldDB" id="Q0UIK3"/>
<reference evidence="3" key="1">
    <citation type="journal article" date="2007" name="Plant Cell">
        <title>Dothideomycete-plant interactions illuminated by genome sequencing and EST analysis of the wheat pathogen Stagonospora nodorum.</title>
        <authorList>
            <person name="Hane J.K."/>
            <person name="Lowe R.G."/>
            <person name="Solomon P.S."/>
            <person name="Tan K.C."/>
            <person name="Schoch C.L."/>
            <person name="Spatafora J.W."/>
            <person name="Crous P.W."/>
            <person name="Kodira C."/>
            <person name="Birren B.W."/>
            <person name="Galagan J.E."/>
            <person name="Torriani S.F."/>
            <person name="McDonald B.A."/>
            <person name="Oliver R.P."/>
        </authorList>
    </citation>
    <scope>NUCLEOTIDE SEQUENCE [LARGE SCALE GENOMIC DNA]</scope>
    <source>
        <strain evidence="3">SN15 / ATCC MYA-4574 / FGSC 10173</strain>
    </source>
</reference>
<gene>
    <name evidence="2" type="ORF">SNOG_08411</name>
</gene>
<name>Q0UIK3_PHANO</name>
<dbReference type="RefSeq" id="XP_001798724.1">
    <property type="nucleotide sequence ID" value="XM_001798672.1"/>
</dbReference>
<dbReference type="Proteomes" id="UP000001055">
    <property type="component" value="Unassembled WGS sequence"/>
</dbReference>
<evidence type="ECO:0000256" key="1">
    <source>
        <dbReference type="SAM" id="MobiDB-lite"/>
    </source>
</evidence>
<evidence type="ECO:0000313" key="3">
    <source>
        <dbReference type="Proteomes" id="UP000001055"/>
    </source>
</evidence>
<organism evidence="2 3">
    <name type="scientific">Phaeosphaeria nodorum (strain SN15 / ATCC MYA-4574 / FGSC 10173)</name>
    <name type="common">Glume blotch fungus</name>
    <name type="synonym">Parastagonospora nodorum</name>
    <dbReference type="NCBI Taxonomy" id="321614"/>
    <lineage>
        <taxon>Eukaryota</taxon>
        <taxon>Fungi</taxon>
        <taxon>Dikarya</taxon>
        <taxon>Ascomycota</taxon>
        <taxon>Pezizomycotina</taxon>
        <taxon>Dothideomycetes</taxon>
        <taxon>Pleosporomycetidae</taxon>
        <taxon>Pleosporales</taxon>
        <taxon>Pleosporineae</taxon>
        <taxon>Phaeosphaeriaceae</taxon>
        <taxon>Parastagonospora</taxon>
    </lineage>
</organism>
<dbReference type="GeneID" id="5975622"/>
<dbReference type="InParanoid" id="Q0UIK3"/>
<accession>Q0UIK3</accession>
<protein>
    <submittedName>
        <fullName evidence="2">Uncharacterized protein</fullName>
    </submittedName>
</protein>
<dbReference type="KEGG" id="pno:SNOG_08411"/>
<proteinExistence type="predicted"/>
<evidence type="ECO:0000313" key="2">
    <source>
        <dbReference type="EMBL" id="EAT84687.1"/>
    </source>
</evidence>
<sequence length="68" mass="6967">MAARCLPVEVSSGYQNSNTEGTTTKSLGSTLSTIAVQMCFPCSVTAFGHGGGQKGPIKKYVILGASVK</sequence>
<dbReference type="EMBL" id="CH445336">
    <property type="protein sequence ID" value="EAT84687.1"/>
    <property type="molecule type" value="Genomic_DNA"/>
</dbReference>